<reference evidence="2" key="1">
    <citation type="submission" date="2021-07" db="EMBL/GenBank/DDBJ databases">
        <title>Elsinoe batatas strain:CRI-CJ2 Genome sequencing and assembly.</title>
        <authorList>
            <person name="Huang L."/>
        </authorList>
    </citation>
    <scope>NUCLEOTIDE SEQUENCE</scope>
    <source>
        <strain evidence="2">CRI-CJ2</strain>
    </source>
</reference>
<evidence type="ECO:0000313" key="2">
    <source>
        <dbReference type="EMBL" id="KAG8625423.1"/>
    </source>
</evidence>
<evidence type="ECO:0000313" key="3">
    <source>
        <dbReference type="Proteomes" id="UP000809789"/>
    </source>
</evidence>
<dbReference type="OrthoDB" id="10460576at2759"/>
<dbReference type="EMBL" id="JAESVG020000008">
    <property type="protein sequence ID" value="KAG8625423.1"/>
    <property type="molecule type" value="Genomic_DNA"/>
</dbReference>
<feature type="compositionally biased region" description="Acidic residues" evidence="1">
    <location>
        <begin position="198"/>
        <end position="212"/>
    </location>
</feature>
<sequence>MGRITISPYVRGSRLSWRVRTTTAADDVAVWNSGRRLMSITETVAGGETGGDRHTFTLNVGDWVEAHYHSLGHTEYEFAKVCAIRRITDDKGKQTEQLCISWGVEISTFDKDSLPAQVKRFIKDNDLEGLTVCASDHFDIIGVDQVEHCIANTDSTMIIATDCVPENRPSNAKLCGGLYASIVNKSETTKELHVGEVFTEEDMGSEEEEEVEEPRPRRQTVQEAIDAGNEEEEEEEDEEEEEEDENEDNLDADRAQSGGRGASEESGDDFITAQDSSVEESDAGLSTPVQPRVPRASGDVVPHPEKGWL</sequence>
<accession>A0A8K0PFL9</accession>
<organism evidence="2 3">
    <name type="scientific">Elsinoe batatas</name>
    <dbReference type="NCBI Taxonomy" id="2601811"/>
    <lineage>
        <taxon>Eukaryota</taxon>
        <taxon>Fungi</taxon>
        <taxon>Dikarya</taxon>
        <taxon>Ascomycota</taxon>
        <taxon>Pezizomycotina</taxon>
        <taxon>Dothideomycetes</taxon>
        <taxon>Dothideomycetidae</taxon>
        <taxon>Myriangiales</taxon>
        <taxon>Elsinoaceae</taxon>
        <taxon>Elsinoe</taxon>
    </lineage>
</organism>
<feature type="compositionally biased region" description="Acidic residues" evidence="1">
    <location>
        <begin position="228"/>
        <end position="250"/>
    </location>
</feature>
<keyword evidence="3" id="KW-1185">Reference proteome</keyword>
<name>A0A8K0PFL9_9PEZI</name>
<feature type="region of interest" description="Disordered" evidence="1">
    <location>
        <begin position="193"/>
        <end position="309"/>
    </location>
</feature>
<dbReference type="AlphaFoldDB" id="A0A8K0PFL9"/>
<proteinExistence type="predicted"/>
<gene>
    <name evidence="2" type="ORF">KVT40_007174</name>
</gene>
<dbReference type="Proteomes" id="UP000809789">
    <property type="component" value="Unassembled WGS sequence"/>
</dbReference>
<protein>
    <submittedName>
        <fullName evidence="2">Uncharacterized protein</fullName>
    </submittedName>
</protein>
<evidence type="ECO:0000256" key="1">
    <source>
        <dbReference type="SAM" id="MobiDB-lite"/>
    </source>
</evidence>
<comment type="caution">
    <text evidence="2">The sequence shown here is derived from an EMBL/GenBank/DDBJ whole genome shotgun (WGS) entry which is preliminary data.</text>
</comment>